<dbReference type="Pfam" id="PF03795">
    <property type="entry name" value="YCII"/>
    <property type="match status" value="1"/>
</dbReference>
<evidence type="ECO:0000259" key="2">
    <source>
        <dbReference type="Pfam" id="PF03795"/>
    </source>
</evidence>
<sequence length="102" mass="10626">MSLYAVTYTYVDDAAALDEIRPRHREFLGGLAAEGIILLSGPTQGDGPFDALILLRAGSADDAAAALAHDPFQQAGLVSEITVSSWNAVLGAWRDGALAGQL</sequence>
<evidence type="ECO:0000313" key="3">
    <source>
        <dbReference type="EMBL" id="WZW97255.1"/>
    </source>
</evidence>
<keyword evidence="4" id="KW-1185">Reference proteome</keyword>
<comment type="similarity">
    <text evidence="1">Belongs to the YciI family.</text>
</comment>
<organism evidence="3 4">
    <name type="scientific">Propioniciclava soli</name>
    <dbReference type="NCBI Taxonomy" id="2775081"/>
    <lineage>
        <taxon>Bacteria</taxon>
        <taxon>Bacillati</taxon>
        <taxon>Actinomycetota</taxon>
        <taxon>Actinomycetes</taxon>
        <taxon>Propionibacteriales</taxon>
        <taxon>Propionibacteriaceae</taxon>
        <taxon>Propioniciclava</taxon>
    </lineage>
</organism>
<dbReference type="InterPro" id="IPR011008">
    <property type="entry name" value="Dimeric_a/b-barrel"/>
</dbReference>
<name>A0ABZ3C312_9ACTN</name>
<dbReference type="Gene3D" id="3.30.70.1060">
    <property type="entry name" value="Dimeric alpha+beta barrel"/>
    <property type="match status" value="1"/>
</dbReference>
<evidence type="ECO:0000313" key="4">
    <source>
        <dbReference type="Proteomes" id="UP001434337"/>
    </source>
</evidence>
<dbReference type="EMBL" id="CP115965">
    <property type="protein sequence ID" value="WZW97255.1"/>
    <property type="molecule type" value="Genomic_DNA"/>
</dbReference>
<accession>A0ABZ3C312</accession>
<reference evidence="3 4" key="1">
    <citation type="journal article" date="2023" name="Environ Microbiome">
        <title>A coral-associated actinobacterium mitigates coral bleaching under heat stress.</title>
        <authorList>
            <person name="Li J."/>
            <person name="Zou Y."/>
            <person name="Li Q."/>
            <person name="Zhang J."/>
            <person name="Bourne D.G."/>
            <person name="Lyu Y."/>
            <person name="Liu C."/>
            <person name="Zhang S."/>
        </authorList>
    </citation>
    <scope>NUCLEOTIDE SEQUENCE [LARGE SCALE GENOMIC DNA]</scope>
    <source>
        <strain evidence="3 4">SCSIO 13291</strain>
    </source>
</reference>
<dbReference type="Proteomes" id="UP001434337">
    <property type="component" value="Chromosome"/>
</dbReference>
<dbReference type="RefSeq" id="WP_232547659.1">
    <property type="nucleotide sequence ID" value="NZ_CP115965.1"/>
</dbReference>
<dbReference type="InterPro" id="IPR005545">
    <property type="entry name" value="YCII"/>
</dbReference>
<dbReference type="SUPFAM" id="SSF54909">
    <property type="entry name" value="Dimeric alpha+beta barrel"/>
    <property type="match status" value="1"/>
</dbReference>
<evidence type="ECO:0000256" key="1">
    <source>
        <dbReference type="ARBA" id="ARBA00007689"/>
    </source>
</evidence>
<proteinExistence type="inferred from homology"/>
<feature type="domain" description="YCII-related" evidence="2">
    <location>
        <begin position="3"/>
        <end position="87"/>
    </location>
</feature>
<gene>
    <name evidence="3" type="ORF">PCC79_10025</name>
</gene>
<protein>
    <submittedName>
        <fullName evidence="3">YciI family protein</fullName>
    </submittedName>
</protein>